<feature type="region of interest" description="Disordered" evidence="1">
    <location>
        <begin position="39"/>
        <end position="59"/>
    </location>
</feature>
<evidence type="ECO:0000313" key="3">
    <source>
        <dbReference type="Proteomes" id="UP000070133"/>
    </source>
</evidence>
<dbReference type="OrthoDB" id="1880850at2759"/>
<protein>
    <submittedName>
        <fullName evidence="2">Uncharacterized protein</fullName>
    </submittedName>
</protein>
<comment type="caution">
    <text evidence="2">The sequence shown here is derived from an EMBL/GenBank/DDBJ whole genome shotgun (WGS) entry which is preliminary data.</text>
</comment>
<dbReference type="Proteomes" id="UP000070133">
    <property type="component" value="Unassembled WGS sequence"/>
</dbReference>
<name>A0A139GZD8_9PEZI</name>
<accession>A0A139GZD8</accession>
<dbReference type="EMBL" id="LFZN01000209">
    <property type="protein sequence ID" value="KXS95570.1"/>
    <property type="molecule type" value="Genomic_DNA"/>
</dbReference>
<sequence length="109" mass="12031">MGNAMRRCRAELRLKFVWGWIAGERLDVGIVDVDAEASVDGRATDPSKKRPDRATGVEGELRVAKQGNGSLRADWRLAKDAKLSAASVCECYRQLKSTRQQAAVQRADN</sequence>
<evidence type="ECO:0000313" key="2">
    <source>
        <dbReference type="EMBL" id="KXS95570.1"/>
    </source>
</evidence>
<proteinExistence type="predicted"/>
<dbReference type="AlphaFoldDB" id="A0A139GZD8"/>
<organism evidence="2 3">
    <name type="scientific">Pseudocercospora eumusae</name>
    <dbReference type="NCBI Taxonomy" id="321146"/>
    <lineage>
        <taxon>Eukaryota</taxon>
        <taxon>Fungi</taxon>
        <taxon>Dikarya</taxon>
        <taxon>Ascomycota</taxon>
        <taxon>Pezizomycotina</taxon>
        <taxon>Dothideomycetes</taxon>
        <taxon>Dothideomycetidae</taxon>
        <taxon>Mycosphaerellales</taxon>
        <taxon>Mycosphaerellaceae</taxon>
        <taxon>Pseudocercospora</taxon>
    </lineage>
</organism>
<reference evidence="2 3" key="1">
    <citation type="submission" date="2015-07" db="EMBL/GenBank/DDBJ databases">
        <title>Comparative genomics of the Sigatoka disease complex on banana suggests a link between parallel evolutionary changes in Pseudocercospora fijiensis and Pseudocercospora eumusae and increased virulence on the banana host.</title>
        <authorList>
            <person name="Chang T.-C."/>
            <person name="Salvucci A."/>
            <person name="Crous P.W."/>
            <person name="Stergiopoulos I."/>
        </authorList>
    </citation>
    <scope>NUCLEOTIDE SEQUENCE [LARGE SCALE GENOMIC DNA]</scope>
    <source>
        <strain evidence="2 3">CBS 114824</strain>
    </source>
</reference>
<gene>
    <name evidence="2" type="ORF">AC578_3272</name>
</gene>
<keyword evidence="3" id="KW-1185">Reference proteome</keyword>
<evidence type="ECO:0000256" key="1">
    <source>
        <dbReference type="SAM" id="MobiDB-lite"/>
    </source>
</evidence>
<feature type="compositionally biased region" description="Basic and acidic residues" evidence="1">
    <location>
        <begin position="42"/>
        <end position="59"/>
    </location>
</feature>